<dbReference type="SUPFAM" id="SSF46689">
    <property type="entry name" value="Homeodomain-like"/>
    <property type="match status" value="1"/>
</dbReference>
<comment type="caution">
    <text evidence="4">The sequence shown here is derived from an EMBL/GenBank/DDBJ whole genome shotgun (WGS) entry which is preliminary data.</text>
</comment>
<sequence>MSTQQDERGAARLGRASPLPPDERRRAILLDVQPVVLARGAAVTTRELAQAAGVSEGTLFRVFADKATLVGDAAHAAVDPAAVLPQLDAIDPGLPLLERVTRVLEIGFERIGDTMRWIAILHELGRVGPGPDQAPEDRRRIHREWKERQEKGQAAVRASVARVLAPDAAAFGRPLDQVVALLDVVLVGAAMQQADAARRGTAPDTPAVEVLADHFLHGALAPTTSRSPS</sequence>
<accession>A0ABT7S5S4</accession>
<feature type="domain" description="HTH tetR-type" evidence="3">
    <location>
        <begin position="22"/>
        <end position="81"/>
    </location>
</feature>
<keyword evidence="5" id="KW-1185">Reference proteome</keyword>
<dbReference type="Pfam" id="PF00440">
    <property type="entry name" value="TetR_N"/>
    <property type="match status" value="1"/>
</dbReference>
<proteinExistence type="predicted"/>
<reference evidence="4 5" key="1">
    <citation type="submission" date="2023-06" db="EMBL/GenBank/DDBJ databases">
        <title>Cellulomonas sp. MW9 Whole genome sequence.</title>
        <authorList>
            <person name="Park S."/>
        </authorList>
    </citation>
    <scope>NUCLEOTIDE SEQUENCE [LARGE SCALE GENOMIC DNA]</scope>
    <source>
        <strain evidence="4 5">MW9</strain>
    </source>
</reference>
<evidence type="ECO:0000313" key="4">
    <source>
        <dbReference type="EMBL" id="MDM7830966.1"/>
    </source>
</evidence>
<evidence type="ECO:0000256" key="2">
    <source>
        <dbReference type="PROSITE-ProRule" id="PRU00335"/>
    </source>
</evidence>
<feature type="DNA-binding region" description="H-T-H motif" evidence="2">
    <location>
        <begin position="44"/>
        <end position="63"/>
    </location>
</feature>
<gene>
    <name evidence="4" type="ORF">QRT05_06440</name>
</gene>
<dbReference type="Gene3D" id="1.10.357.10">
    <property type="entry name" value="Tetracycline Repressor, domain 2"/>
    <property type="match status" value="1"/>
</dbReference>
<evidence type="ECO:0000259" key="3">
    <source>
        <dbReference type="PROSITE" id="PS50977"/>
    </source>
</evidence>
<protein>
    <submittedName>
        <fullName evidence="4">TetR/AcrR family transcriptional regulator</fullName>
    </submittedName>
</protein>
<dbReference type="InterPro" id="IPR001647">
    <property type="entry name" value="HTH_TetR"/>
</dbReference>
<evidence type="ECO:0000256" key="1">
    <source>
        <dbReference type="ARBA" id="ARBA00023125"/>
    </source>
</evidence>
<dbReference type="PROSITE" id="PS50977">
    <property type="entry name" value="HTH_TETR_2"/>
    <property type="match status" value="1"/>
</dbReference>
<dbReference type="EMBL" id="JAUCGR010000002">
    <property type="protein sequence ID" value="MDM7830966.1"/>
    <property type="molecule type" value="Genomic_DNA"/>
</dbReference>
<evidence type="ECO:0000313" key="5">
    <source>
        <dbReference type="Proteomes" id="UP001321453"/>
    </source>
</evidence>
<dbReference type="Proteomes" id="UP001321453">
    <property type="component" value="Unassembled WGS sequence"/>
</dbReference>
<name>A0ABT7S5S4_9CELL</name>
<dbReference type="RefSeq" id="WP_289446178.1">
    <property type="nucleotide sequence ID" value="NZ_JAUCGR010000002.1"/>
</dbReference>
<organism evidence="4 5">
    <name type="scientific">Cellulomonas edaphi</name>
    <dbReference type="NCBI Taxonomy" id="3053468"/>
    <lineage>
        <taxon>Bacteria</taxon>
        <taxon>Bacillati</taxon>
        <taxon>Actinomycetota</taxon>
        <taxon>Actinomycetes</taxon>
        <taxon>Micrococcales</taxon>
        <taxon>Cellulomonadaceae</taxon>
        <taxon>Cellulomonas</taxon>
    </lineage>
</organism>
<dbReference type="InterPro" id="IPR009057">
    <property type="entry name" value="Homeodomain-like_sf"/>
</dbReference>
<keyword evidence="1 2" id="KW-0238">DNA-binding</keyword>